<dbReference type="FunFam" id="3.40.640.10:FF:000084">
    <property type="entry name" value="IscS-like cysteine desulfurase"/>
    <property type="match status" value="1"/>
</dbReference>
<dbReference type="InterPro" id="IPR015421">
    <property type="entry name" value="PyrdxlP-dep_Trfase_major"/>
</dbReference>
<sequence length="378" mass="38740">MTGTEPIYLDHNATTPVDPRVVEAALPYLTDHFGNPSSGHAHGRRAATALAGARAAVAELVDAAAPDEIVFTSGGSEADTLAVVGAVLGRGGRGHVITQVTEHPAVLAACAALARWHDVRVTHLGVDGTGLVDPAELTTALTPDTVLVSIMHANNETGTVQPVAELAALAHAHGALFHTDASQTAGKIGVSVRGLGVDLLTVTGHKMYAPKGIGALYVRTKLELEPVVPGGGQERGRRAGTENVALAVALGAAARLADPGAAHRQRRPRDLLHDRLAATLPGRVRLNGHPTLRLPNTLNVSVDGVGGDELLAATPEVAAATGSACHEGDPRPSPVLTAMGLSAARARSALRLTVGRWTREADVERAARLLAGAAAGVR</sequence>
<evidence type="ECO:0000256" key="9">
    <source>
        <dbReference type="ARBA" id="ARBA00023194"/>
    </source>
</evidence>
<keyword evidence="5" id="KW-0479">Metal-binding</keyword>
<evidence type="ECO:0000256" key="6">
    <source>
        <dbReference type="ARBA" id="ARBA00022898"/>
    </source>
</evidence>
<dbReference type="RefSeq" id="WP_092536237.1">
    <property type="nucleotide sequence ID" value="NZ_FOWW01000013.1"/>
</dbReference>
<evidence type="ECO:0000256" key="1">
    <source>
        <dbReference type="ARBA" id="ARBA00001933"/>
    </source>
</evidence>
<dbReference type="Gene3D" id="3.90.1150.10">
    <property type="entry name" value="Aspartate Aminotransferase, domain 1"/>
    <property type="match status" value="1"/>
</dbReference>
<dbReference type="InterPro" id="IPR000192">
    <property type="entry name" value="Aminotrans_V_dom"/>
</dbReference>
<dbReference type="InterPro" id="IPR020578">
    <property type="entry name" value="Aminotrans_V_PyrdxlP_BS"/>
</dbReference>
<evidence type="ECO:0000313" key="14">
    <source>
        <dbReference type="Proteomes" id="UP000198727"/>
    </source>
</evidence>
<evidence type="ECO:0000256" key="3">
    <source>
        <dbReference type="ARBA" id="ARBA00012239"/>
    </source>
</evidence>
<evidence type="ECO:0000256" key="7">
    <source>
        <dbReference type="ARBA" id="ARBA00023004"/>
    </source>
</evidence>
<dbReference type="Gene3D" id="3.40.640.10">
    <property type="entry name" value="Type I PLP-dependent aspartate aminotransferase-like (Major domain)"/>
    <property type="match status" value="1"/>
</dbReference>
<dbReference type="SUPFAM" id="SSF53383">
    <property type="entry name" value="PLP-dependent transferases"/>
    <property type="match status" value="1"/>
</dbReference>
<dbReference type="InterPro" id="IPR016454">
    <property type="entry name" value="Cysteine_dSase"/>
</dbReference>
<evidence type="ECO:0000256" key="4">
    <source>
        <dbReference type="ARBA" id="ARBA00022679"/>
    </source>
</evidence>
<dbReference type="PROSITE" id="PS00595">
    <property type="entry name" value="AA_TRANSFER_CLASS_5"/>
    <property type="match status" value="1"/>
</dbReference>
<keyword evidence="8" id="KW-0411">Iron-sulfur</keyword>
<proteinExistence type="inferred from homology"/>
<organism evidence="13 14">
    <name type="scientific">Amycolatopsis arida</name>
    <dbReference type="NCBI Taxonomy" id="587909"/>
    <lineage>
        <taxon>Bacteria</taxon>
        <taxon>Bacillati</taxon>
        <taxon>Actinomycetota</taxon>
        <taxon>Actinomycetes</taxon>
        <taxon>Pseudonocardiales</taxon>
        <taxon>Pseudonocardiaceae</taxon>
        <taxon>Amycolatopsis</taxon>
    </lineage>
</organism>
<evidence type="ECO:0000259" key="12">
    <source>
        <dbReference type="Pfam" id="PF00266"/>
    </source>
</evidence>
<dbReference type="PIRSF" id="PIRSF005572">
    <property type="entry name" value="NifS"/>
    <property type="match status" value="1"/>
</dbReference>
<dbReference type="EC" id="2.8.1.7" evidence="3"/>
<dbReference type="Pfam" id="PF00266">
    <property type="entry name" value="Aminotran_5"/>
    <property type="match status" value="1"/>
</dbReference>
<dbReference type="GO" id="GO:0017000">
    <property type="term" value="P:antibiotic biosynthetic process"/>
    <property type="evidence" value="ECO:0007669"/>
    <property type="project" value="UniProtKB-KW"/>
</dbReference>
<dbReference type="OrthoDB" id="9808002at2"/>
<feature type="domain" description="Aminotransferase class V" evidence="12">
    <location>
        <begin position="7"/>
        <end position="365"/>
    </location>
</feature>
<protein>
    <recommendedName>
        <fullName evidence="3">cysteine desulfurase</fullName>
        <ecNumber evidence="3">2.8.1.7</ecNumber>
    </recommendedName>
</protein>
<name>A0A1I6AL14_9PSEU</name>
<gene>
    <name evidence="13" type="ORF">SAMN05421810_11345</name>
</gene>
<evidence type="ECO:0000256" key="5">
    <source>
        <dbReference type="ARBA" id="ARBA00022723"/>
    </source>
</evidence>
<dbReference type="Gene3D" id="1.10.260.50">
    <property type="match status" value="1"/>
</dbReference>
<dbReference type="Proteomes" id="UP000198727">
    <property type="component" value="Unassembled WGS sequence"/>
</dbReference>
<keyword evidence="9" id="KW-0045">Antibiotic biosynthesis</keyword>
<dbReference type="AlphaFoldDB" id="A0A1I6AL14"/>
<evidence type="ECO:0000256" key="8">
    <source>
        <dbReference type="ARBA" id="ARBA00023014"/>
    </source>
</evidence>
<dbReference type="InterPro" id="IPR015424">
    <property type="entry name" value="PyrdxlP-dep_Trfase"/>
</dbReference>
<dbReference type="STRING" id="587909.SAMN05421810_11345"/>
<keyword evidence="6" id="KW-0663">Pyridoxal phosphate</keyword>
<dbReference type="EMBL" id="FOWW01000013">
    <property type="protein sequence ID" value="SFQ69354.1"/>
    <property type="molecule type" value="Genomic_DNA"/>
</dbReference>
<accession>A0A1I6AL14</accession>
<evidence type="ECO:0000313" key="13">
    <source>
        <dbReference type="EMBL" id="SFQ69354.1"/>
    </source>
</evidence>
<evidence type="ECO:0000256" key="2">
    <source>
        <dbReference type="ARBA" id="ARBA00006490"/>
    </source>
</evidence>
<dbReference type="GO" id="GO:0046872">
    <property type="term" value="F:metal ion binding"/>
    <property type="evidence" value="ECO:0007669"/>
    <property type="project" value="UniProtKB-KW"/>
</dbReference>
<dbReference type="InterPro" id="IPR015422">
    <property type="entry name" value="PyrdxlP-dep_Trfase_small"/>
</dbReference>
<evidence type="ECO:0000256" key="10">
    <source>
        <dbReference type="ARBA" id="ARBA00050776"/>
    </source>
</evidence>
<dbReference type="GO" id="GO:0051536">
    <property type="term" value="F:iron-sulfur cluster binding"/>
    <property type="evidence" value="ECO:0007669"/>
    <property type="project" value="UniProtKB-KW"/>
</dbReference>
<dbReference type="GO" id="GO:0031071">
    <property type="term" value="F:cysteine desulfurase activity"/>
    <property type="evidence" value="ECO:0007669"/>
    <property type="project" value="UniProtKB-EC"/>
</dbReference>
<reference evidence="14" key="1">
    <citation type="submission" date="2016-10" db="EMBL/GenBank/DDBJ databases">
        <authorList>
            <person name="Varghese N."/>
            <person name="Submissions S."/>
        </authorList>
    </citation>
    <scope>NUCLEOTIDE SEQUENCE [LARGE SCALE GENOMIC DNA]</scope>
    <source>
        <strain evidence="14">CGMCC 4.5579</strain>
    </source>
</reference>
<comment type="cofactor">
    <cofactor evidence="1 11">
        <name>pyridoxal 5'-phosphate</name>
        <dbReference type="ChEBI" id="CHEBI:597326"/>
    </cofactor>
</comment>
<comment type="similarity">
    <text evidence="2">Belongs to the class-V pyridoxal-phosphate-dependent aminotransferase family. NifS/IscS subfamily.</text>
</comment>
<dbReference type="PANTHER" id="PTHR11601:SF34">
    <property type="entry name" value="CYSTEINE DESULFURASE"/>
    <property type="match status" value="1"/>
</dbReference>
<keyword evidence="7" id="KW-0408">Iron</keyword>
<comment type="catalytic activity">
    <reaction evidence="10">
        <text>(sulfur carrier)-H + L-cysteine = (sulfur carrier)-SH + L-alanine</text>
        <dbReference type="Rhea" id="RHEA:43892"/>
        <dbReference type="Rhea" id="RHEA-COMP:14737"/>
        <dbReference type="Rhea" id="RHEA-COMP:14739"/>
        <dbReference type="ChEBI" id="CHEBI:29917"/>
        <dbReference type="ChEBI" id="CHEBI:35235"/>
        <dbReference type="ChEBI" id="CHEBI:57972"/>
        <dbReference type="ChEBI" id="CHEBI:64428"/>
        <dbReference type="EC" id="2.8.1.7"/>
    </reaction>
</comment>
<keyword evidence="14" id="KW-1185">Reference proteome</keyword>
<dbReference type="PANTHER" id="PTHR11601">
    <property type="entry name" value="CYSTEINE DESULFURYLASE FAMILY MEMBER"/>
    <property type="match status" value="1"/>
</dbReference>
<evidence type="ECO:0000256" key="11">
    <source>
        <dbReference type="RuleBase" id="RU004504"/>
    </source>
</evidence>
<keyword evidence="4" id="KW-0808">Transferase</keyword>